<keyword evidence="3" id="KW-1185">Reference proteome</keyword>
<evidence type="ECO:0000313" key="2">
    <source>
        <dbReference type="EMBL" id="MFC6043288.1"/>
    </source>
</evidence>
<dbReference type="InterPro" id="IPR016181">
    <property type="entry name" value="Acyl_CoA_acyltransferase"/>
</dbReference>
<organism evidence="2 3">
    <name type="scientific">Nocardioides hankookensis</name>
    <dbReference type="NCBI Taxonomy" id="443157"/>
    <lineage>
        <taxon>Bacteria</taxon>
        <taxon>Bacillati</taxon>
        <taxon>Actinomycetota</taxon>
        <taxon>Actinomycetes</taxon>
        <taxon>Propionibacteriales</taxon>
        <taxon>Nocardioidaceae</taxon>
        <taxon>Nocardioides</taxon>
    </lineage>
</organism>
<evidence type="ECO:0000259" key="1">
    <source>
        <dbReference type="PROSITE" id="PS51186"/>
    </source>
</evidence>
<dbReference type="GO" id="GO:0016746">
    <property type="term" value="F:acyltransferase activity"/>
    <property type="evidence" value="ECO:0007669"/>
    <property type="project" value="UniProtKB-KW"/>
</dbReference>
<gene>
    <name evidence="2" type="ORF">ACFPYL_09390</name>
</gene>
<proteinExistence type="predicted"/>
<comment type="caution">
    <text evidence="2">The sequence shown here is derived from an EMBL/GenBank/DDBJ whole genome shotgun (WGS) entry which is preliminary data.</text>
</comment>
<evidence type="ECO:0000313" key="3">
    <source>
        <dbReference type="Proteomes" id="UP001596135"/>
    </source>
</evidence>
<dbReference type="InterPro" id="IPR000182">
    <property type="entry name" value="GNAT_dom"/>
</dbReference>
<feature type="domain" description="N-acetyltransferase" evidence="1">
    <location>
        <begin position="1"/>
        <end position="160"/>
    </location>
</feature>
<accession>A0ABW1LHW8</accession>
<dbReference type="Proteomes" id="UP001596135">
    <property type="component" value="Unassembled WGS sequence"/>
</dbReference>
<keyword evidence="2" id="KW-0012">Acyltransferase</keyword>
<sequence>MTLRHTAQVDRTELAAARELCFASFDPFGDEDWSHALGGEHALVHDGGSVVAHGAVVLRRLLVDGRWLRCGYVEAVAVDETHRGRGHGHTVMAALEALAPGYDLLGLCASQAGRPLYESRGWLRWRGPTSALTPDGVVATPDEDSIYVLGGAFDLDAPITCDWREGDLW</sequence>
<protein>
    <submittedName>
        <fullName evidence="2">GNAT family N-acetyltransferase</fullName>
        <ecNumber evidence="2">2.3.1.-</ecNumber>
    </submittedName>
</protein>
<dbReference type="CDD" id="cd04301">
    <property type="entry name" value="NAT_SF"/>
    <property type="match status" value="1"/>
</dbReference>
<reference evidence="3" key="1">
    <citation type="journal article" date="2019" name="Int. J. Syst. Evol. Microbiol.">
        <title>The Global Catalogue of Microorganisms (GCM) 10K type strain sequencing project: providing services to taxonomists for standard genome sequencing and annotation.</title>
        <authorList>
            <consortium name="The Broad Institute Genomics Platform"/>
            <consortium name="The Broad Institute Genome Sequencing Center for Infectious Disease"/>
            <person name="Wu L."/>
            <person name="Ma J."/>
        </authorList>
    </citation>
    <scope>NUCLEOTIDE SEQUENCE [LARGE SCALE GENOMIC DNA]</scope>
    <source>
        <strain evidence="3">CCUG 54522</strain>
    </source>
</reference>
<dbReference type="Pfam" id="PF13527">
    <property type="entry name" value="Acetyltransf_9"/>
    <property type="match status" value="1"/>
</dbReference>
<dbReference type="SUPFAM" id="SSF55729">
    <property type="entry name" value="Acyl-CoA N-acyltransferases (Nat)"/>
    <property type="match status" value="1"/>
</dbReference>
<name>A0ABW1LHW8_9ACTN</name>
<dbReference type="RefSeq" id="WP_379153232.1">
    <property type="nucleotide sequence ID" value="NZ_JBHSRJ010000004.1"/>
</dbReference>
<keyword evidence="2" id="KW-0808">Transferase</keyword>
<dbReference type="PROSITE" id="PS51186">
    <property type="entry name" value="GNAT"/>
    <property type="match status" value="1"/>
</dbReference>
<dbReference type="EC" id="2.3.1.-" evidence="2"/>
<dbReference type="Gene3D" id="3.40.630.30">
    <property type="match status" value="1"/>
</dbReference>
<dbReference type="EMBL" id="JBHSRJ010000004">
    <property type="protein sequence ID" value="MFC6043288.1"/>
    <property type="molecule type" value="Genomic_DNA"/>
</dbReference>